<dbReference type="EnsemblMetazoa" id="XM_038218293.1">
    <property type="protein sequence ID" value="XP_038074221.1"/>
    <property type="gene ID" value="LOC119742396"/>
</dbReference>
<dbReference type="GO" id="GO:0005634">
    <property type="term" value="C:nucleus"/>
    <property type="evidence" value="ECO:0007669"/>
    <property type="project" value="UniProtKB-SubCell"/>
</dbReference>
<dbReference type="GeneID" id="119742396"/>
<evidence type="ECO:0000313" key="10">
    <source>
        <dbReference type="EnsemblMetazoa" id="XP_038074221.1"/>
    </source>
</evidence>
<dbReference type="InterPro" id="IPR036600">
    <property type="entry name" value="PAH_sf"/>
</dbReference>
<dbReference type="InterPro" id="IPR003732">
    <property type="entry name" value="Daa-tRNA_deacyls_DTD"/>
</dbReference>
<keyword evidence="8" id="KW-0378">Hydrolase</keyword>
<feature type="region of interest" description="Disordered" evidence="9">
    <location>
        <begin position="284"/>
        <end position="308"/>
    </location>
</feature>
<dbReference type="GO" id="GO:0000049">
    <property type="term" value="F:tRNA binding"/>
    <property type="evidence" value="ECO:0007669"/>
    <property type="project" value="UniProtKB-KW"/>
</dbReference>
<evidence type="ECO:0000256" key="1">
    <source>
        <dbReference type="ARBA" id="ARBA00004123"/>
    </source>
</evidence>
<proteinExistence type="inferred from homology"/>
<evidence type="ECO:0000256" key="3">
    <source>
        <dbReference type="ARBA" id="ARBA00013056"/>
    </source>
</evidence>
<dbReference type="NCBIfam" id="TIGR00256">
    <property type="entry name" value="D-aminoacyl-tRNA deacylase"/>
    <property type="match status" value="1"/>
</dbReference>
<evidence type="ECO:0000256" key="7">
    <source>
        <dbReference type="PROSITE-ProRule" id="PRU00810"/>
    </source>
</evidence>
<dbReference type="HAMAP" id="MF_00518">
    <property type="entry name" value="Deacylase_Dtd"/>
    <property type="match status" value="1"/>
</dbReference>
<dbReference type="OrthoDB" id="275783at2759"/>
<name>A0A914BE12_PATMI</name>
<dbReference type="PANTHER" id="PTHR10472">
    <property type="entry name" value="D-TYROSYL-TRNA TYR DEACYLASE"/>
    <property type="match status" value="1"/>
</dbReference>
<comment type="similarity">
    <text evidence="2 8">Belongs to the DTD family.</text>
</comment>
<dbReference type="AlphaFoldDB" id="A0A914BE12"/>
<evidence type="ECO:0000256" key="5">
    <source>
        <dbReference type="ARBA" id="ARBA00047676"/>
    </source>
</evidence>
<dbReference type="Proteomes" id="UP000887568">
    <property type="component" value="Unplaced"/>
</dbReference>
<dbReference type="Gene3D" id="1.20.1160.11">
    <property type="entry name" value="Paired amphipathic helix"/>
    <property type="match status" value="1"/>
</dbReference>
<protein>
    <recommendedName>
        <fullName evidence="3 8">D-aminoacyl-tRNA deacylase</fullName>
        <ecNumber evidence="3 8">3.1.1.96</ecNumber>
    </recommendedName>
</protein>
<dbReference type="Pfam" id="PF02580">
    <property type="entry name" value="Tyr_Deacylase"/>
    <property type="match status" value="1"/>
</dbReference>
<dbReference type="CDD" id="cd00563">
    <property type="entry name" value="Dtyr_deacylase"/>
    <property type="match status" value="1"/>
</dbReference>
<dbReference type="GO" id="GO:0051500">
    <property type="term" value="F:D-tyrosyl-tRNA(Tyr) deacylase activity"/>
    <property type="evidence" value="ECO:0007669"/>
    <property type="project" value="TreeGrafter"/>
</dbReference>
<accession>A0A914BE12</accession>
<comment type="subcellular location">
    <subcellularLocation>
        <location evidence="8">Cytoplasm</location>
    </subcellularLocation>
    <subcellularLocation>
        <location evidence="1 7">Nucleus</location>
    </subcellularLocation>
</comment>
<dbReference type="Gene3D" id="3.50.80.10">
    <property type="entry name" value="D-tyrosyl-tRNA(Tyr) deacylase"/>
    <property type="match status" value="1"/>
</dbReference>
<dbReference type="FunFam" id="3.50.80.10:FF:000001">
    <property type="entry name" value="D-aminoacyl-tRNA deacylase"/>
    <property type="match status" value="1"/>
</dbReference>
<dbReference type="GO" id="GO:0005737">
    <property type="term" value="C:cytoplasm"/>
    <property type="evidence" value="ECO:0007669"/>
    <property type="project" value="UniProtKB-SubCell"/>
</dbReference>
<dbReference type="SUPFAM" id="SSF47762">
    <property type="entry name" value="PAH2 domain"/>
    <property type="match status" value="1"/>
</dbReference>
<dbReference type="Pfam" id="PF02671">
    <property type="entry name" value="PAH"/>
    <property type="match status" value="1"/>
</dbReference>
<sequence>MRAIVQRVTKASVTVGDELISSIGKGLCVLVGISRDDTPKDREYIARKLLSLRVFEDDKDKKWDKSVMDKQLEMLCVSQFTLYSILKGNKPDFHSAMAGDQSQQFYEDFLDILRKDYKPELIKDGKFGAYMQVHIQNDGPVTIMLESPCESTRGVKAPLTPIPRTARQSGSATPIARVKGQQQDKVKDKACRYVTTLTTEFEGQGGVHQEFKNTLTKYRDSQLSTAELMHRVGTLFTGHTRLICSFTALLPTGHSMSIMNNDPSQVRVHIPGQRNMSLEEVKQHIEQTQGESSSLSEQGDPGRRDTPLLDEVISQLEKLST</sequence>
<dbReference type="InterPro" id="IPR023509">
    <property type="entry name" value="DTD-like_sf"/>
</dbReference>
<dbReference type="InterPro" id="IPR003822">
    <property type="entry name" value="PAH"/>
</dbReference>
<keyword evidence="4 7" id="KW-0539">Nucleus</keyword>
<comment type="catalytic activity">
    <reaction evidence="6">
        <text>a D-aminoacyl-tRNA + H2O = a tRNA + a D-alpha-amino acid + H(+)</text>
        <dbReference type="Rhea" id="RHEA:13953"/>
        <dbReference type="Rhea" id="RHEA-COMP:10123"/>
        <dbReference type="Rhea" id="RHEA-COMP:10124"/>
        <dbReference type="ChEBI" id="CHEBI:15377"/>
        <dbReference type="ChEBI" id="CHEBI:15378"/>
        <dbReference type="ChEBI" id="CHEBI:59871"/>
        <dbReference type="ChEBI" id="CHEBI:78442"/>
        <dbReference type="ChEBI" id="CHEBI:79333"/>
        <dbReference type="EC" id="3.1.1.96"/>
    </reaction>
</comment>
<comment type="catalytic activity">
    <reaction evidence="5">
        <text>glycyl-tRNA(Ala) + H2O = tRNA(Ala) + glycine + H(+)</text>
        <dbReference type="Rhea" id="RHEA:53744"/>
        <dbReference type="Rhea" id="RHEA-COMP:9657"/>
        <dbReference type="Rhea" id="RHEA-COMP:13640"/>
        <dbReference type="ChEBI" id="CHEBI:15377"/>
        <dbReference type="ChEBI" id="CHEBI:15378"/>
        <dbReference type="ChEBI" id="CHEBI:57305"/>
        <dbReference type="ChEBI" id="CHEBI:78442"/>
        <dbReference type="ChEBI" id="CHEBI:78522"/>
        <dbReference type="EC" id="3.1.1.96"/>
    </reaction>
</comment>
<feature type="compositionally biased region" description="Polar residues" evidence="9">
    <location>
        <begin position="286"/>
        <end position="297"/>
    </location>
</feature>
<dbReference type="CTD" id="92675"/>
<evidence type="ECO:0000256" key="8">
    <source>
        <dbReference type="RuleBase" id="RU003470"/>
    </source>
</evidence>
<evidence type="ECO:0000256" key="2">
    <source>
        <dbReference type="ARBA" id="ARBA00009673"/>
    </source>
</evidence>
<organism evidence="10 11">
    <name type="scientific">Patiria miniata</name>
    <name type="common">Bat star</name>
    <name type="synonym">Asterina miniata</name>
    <dbReference type="NCBI Taxonomy" id="46514"/>
    <lineage>
        <taxon>Eukaryota</taxon>
        <taxon>Metazoa</taxon>
        <taxon>Echinodermata</taxon>
        <taxon>Eleutherozoa</taxon>
        <taxon>Asterozoa</taxon>
        <taxon>Asteroidea</taxon>
        <taxon>Valvatacea</taxon>
        <taxon>Valvatida</taxon>
        <taxon>Asterinidae</taxon>
        <taxon>Patiria</taxon>
    </lineage>
</organism>
<dbReference type="RefSeq" id="XP_038074221.1">
    <property type="nucleotide sequence ID" value="XM_038218293.1"/>
</dbReference>
<evidence type="ECO:0000256" key="9">
    <source>
        <dbReference type="SAM" id="MobiDB-lite"/>
    </source>
</evidence>
<dbReference type="OMA" id="PCESTRG"/>
<keyword evidence="11" id="KW-1185">Reference proteome</keyword>
<dbReference type="SUPFAM" id="SSF69500">
    <property type="entry name" value="DTD-like"/>
    <property type="match status" value="1"/>
</dbReference>
<keyword evidence="8" id="KW-0694">RNA-binding</keyword>
<evidence type="ECO:0000256" key="6">
    <source>
        <dbReference type="ARBA" id="ARBA00048018"/>
    </source>
</evidence>
<dbReference type="PROSITE" id="PS51477">
    <property type="entry name" value="PAH"/>
    <property type="match status" value="1"/>
</dbReference>
<dbReference type="GO" id="GO:0006355">
    <property type="term" value="P:regulation of DNA-templated transcription"/>
    <property type="evidence" value="ECO:0007669"/>
    <property type="project" value="InterPro"/>
</dbReference>
<dbReference type="EC" id="3.1.1.96" evidence="3 8"/>
<reference evidence="10" key="1">
    <citation type="submission" date="2022-11" db="UniProtKB">
        <authorList>
            <consortium name="EnsemblMetazoa"/>
        </authorList>
    </citation>
    <scope>IDENTIFICATION</scope>
</reference>
<keyword evidence="8" id="KW-0820">tRNA-binding</keyword>
<evidence type="ECO:0000256" key="4">
    <source>
        <dbReference type="ARBA" id="ARBA00023242"/>
    </source>
</evidence>
<dbReference type="PANTHER" id="PTHR10472:SF5">
    <property type="entry name" value="D-AMINOACYL-TRNA DEACYLASE 1"/>
    <property type="match status" value="1"/>
</dbReference>
<keyword evidence="8" id="KW-0963">Cytoplasm</keyword>
<evidence type="ECO:0000313" key="11">
    <source>
        <dbReference type="Proteomes" id="UP000887568"/>
    </source>
</evidence>